<keyword evidence="2 10" id="KW-0489">Methyltransferase</keyword>
<keyword evidence="11" id="KW-1185">Reference proteome</keyword>
<evidence type="ECO:0000256" key="3">
    <source>
        <dbReference type="ARBA" id="ARBA00022679"/>
    </source>
</evidence>
<organism evidence="10 11">
    <name type="scientific">Selenomonas dianae</name>
    <dbReference type="NCBI Taxonomy" id="135079"/>
    <lineage>
        <taxon>Bacteria</taxon>
        <taxon>Bacillati</taxon>
        <taxon>Bacillota</taxon>
        <taxon>Negativicutes</taxon>
        <taxon>Selenomonadales</taxon>
        <taxon>Selenomonadaceae</taxon>
        <taxon>Selenomonas</taxon>
    </lineage>
</organism>
<feature type="domain" description="MmeI-like target recognition" evidence="7">
    <location>
        <begin position="643"/>
        <end position="841"/>
    </location>
</feature>
<dbReference type="InterPro" id="IPR050953">
    <property type="entry name" value="N4_N6_ade-DNA_methylase"/>
</dbReference>
<sequence length="933" mass="105603">MIQRAAQAAAAKAFAAKWKGRGYEKGESQKFWMELLHTVYGVANPADLLVFEQQVMLDHTSFIDVMIPATHVMIEQKSLGKSLTDPIRQSDGTLLKPIEQARRYAAALPYSARPRWIVSSNFAQFLVYDMETPNAEPQEILLKNLEREAYRLNFLVDADDEHIAKEMEVSIQAGELVGRLYDALAKEYRDMSDPHSQQSLNILCVRLVFALYAEDAGLFGRHAMFHDYLRDVPLPYFRQTLIQLFCVLDTPIAERDPYLNDALAAFPYVNGGLFAEKNIEIPQFTQEIVDILLDDASAGFDWSAISPTIFGAVFESTLNPATRRAGGMHYTSIENIHKVIDPLFLDALRDELARAKALKTETARRKALLDFQDKLAAGRYFDPAAGSGNFLTETYISLRRLENEVLRELYGREIVLGALDNPIKVSIAQFYGIEINDFAVTVARTALWIAESQMMKETESIVHMTLDFLPLRTYDHIHEGNALRMDWREVLPPSGNVRVMGNPPFVGYTYQTAGQKEDMAAIWRDDKGKPYPSIGKIDYVACWHFKAADYMQGTTVRTAFVSTNSITQGEQVALIWKPLTERFGVQIDFAWRTFTWNSESLDKAAVHCVIVGFSTVPHHEPRRLYESNIPTFCGNINFYLINAPTTFVESRAKPLCDVPAITTGNRPADGGHLIIEADDYEQFLRDEPNAAPYVKRFMGALEFINNKPRYCLWLVGMPPNVLRSMPRVLARVEACRQARLGGAPDRQKLADTPALFRETKNPEHFVIVPEVSSERRRYVPMGFQDADVIASNLLFIIPNATRYHFGVLTSNVHMAWMRAVCGRMKSDYRYSKSIVYNNFPWCAPTDEQRAAIAQTAQGILDARARYPESSLADLYDDVTMPPDLREAHRANDRAVMRAYGFSTKLTESACVAALMKRYEQLIQSENQGDVIKQ</sequence>
<dbReference type="InterPro" id="IPR046818">
    <property type="entry name" value="MmeI_C"/>
</dbReference>
<evidence type="ECO:0000256" key="2">
    <source>
        <dbReference type="ARBA" id="ARBA00022603"/>
    </source>
</evidence>
<evidence type="ECO:0000259" key="5">
    <source>
        <dbReference type="Pfam" id="PF20464"/>
    </source>
</evidence>
<dbReference type="GO" id="GO:0032259">
    <property type="term" value="P:methylation"/>
    <property type="evidence" value="ECO:0007669"/>
    <property type="project" value="UniProtKB-KW"/>
</dbReference>
<dbReference type="Pfam" id="PF20467">
    <property type="entry name" value="MmeI_C"/>
    <property type="match status" value="1"/>
</dbReference>
<dbReference type="Pfam" id="PF20466">
    <property type="entry name" value="MmeI_TRD"/>
    <property type="match status" value="1"/>
</dbReference>
<name>A0ABP3CID2_9FIRM</name>
<dbReference type="PANTHER" id="PTHR33841:SF1">
    <property type="entry name" value="DNA METHYLTRANSFERASE A"/>
    <property type="match status" value="1"/>
</dbReference>
<dbReference type="GO" id="GO:0008168">
    <property type="term" value="F:methyltransferase activity"/>
    <property type="evidence" value="ECO:0007669"/>
    <property type="project" value="UniProtKB-KW"/>
</dbReference>
<dbReference type="InterPro" id="IPR046819">
    <property type="entry name" value="MmeI_hel"/>
</dbReference>
<dbReference type="EMBL" id="BAAACR010000002">
    <property type="protein sequence ID" value="GAA0204068.1"/>
    <property type="molecule type" value="Genomic_DNA"/>
</dbReference>
<dbReference type="EC" id="2.1.1.72" evidence="1"/>
<evidence type="ECO:0000259" key="8">
    <source>
        <dbReference type="Pfam" id="PF20467"/>
    </source>
</evidence>
<dbReference type="Proteomes" id="UP001500399">
    <property type="component" value="Unassembled WGS sequence"/>
</dbReference>
<feature type="domain" description="MmeI-like N-terminal" evidence="5">
    <location>
        <begin position="10"/>
        <end position="186"/>
    </location>
</feature>
<keyword evidence="3" id="KW-0808">Transferase</keyword>
<reference evidence="11" key="1">
    <citation type="journal article" date="2019" name="Int. J. Syst. Evol. Microbiol.">
        <title>The Global Catalogue of Microorganisms (GCM) 10K type strain sequencing project: providing services to taxonomists for standard genome sequencing and annotation.</title>
        <authorList>
            <consortium name="The Broad Institute Genomics Platform"/>
            <consortium name="The Broad Institute Genome Sequencing Center for Infectious Disease"/>
            <person name="Wu L."/>
            <person name="Ma J."/>
        </authorList>
    </citation>
    <scope>NUCLEOTIDE SEQUENCE [LARGE SCALE GENOMIC DNA]</scope>
    <source>
        <strain evidence="11">JCM 8542</strain>
    </source>
</reference>
<gene>
    <name evidence="10" type="ORF">GCM10008919_04200</name>
</gene>
<dbReference type="Pfam" id="PF20465">
    <property type="entry name" value="MmeI_hel"/>
    <property type="match status" value="1"/>
</dbReference>
<comment type="catalytic activity">
    <reaction evidence="4">
        <text>a 2'-deoxyadenosine in DNA + S-adenosyl-L-methionine = an N(6)-methyl-2'-deoxyadenosine in DNA + S-adenosyl-L-homocysteine + H(+)</text>
        <dbReference type="Rhea" id="RHEA:15197"/>
        <dbReference type="Rhea" id="RHEA-COMP:12418"/>
        <dbReference type="Rhea" id="RHEA-COMP:12419"/>
        <dbReference type="ChEBI" id="CHEBI:15378"/>
        <dbReference type="ChEBI" id="CHEBI:57856"/>
        <dbReference type="ChEBI" id="CHEBI:59789"/>
        <dbReference type="ChEBI" id="CHEBI:90615"/>
        <dbReference type="ChEBI" id="CHEBI:90616"/>
        <dbReference type="EC" id="2.1.1.72"/>
    </reaction>
</comment>
<protein>
    <recommendedName>
        <fullName evidence="1">site-specific DNA-methyltransferase (adenine-specific)</fullName>
        <ecNumber evidence="1">2.1.1.72</ecNumber>
    </recommendedName>
</protein>
<dbReference type="PANTHER" id="PTHR33841">
    <property type="entry name" value="DNA METHYLTRANSFERASE YEEA-RELATED"/>
    <property type="match status" value="1"/>
</dbReference>
<dbReference type="InterPro" id="IPR046817">
    <property type="entry name" value="MmeI_N"/>
</dbReference>
<dbReference type="RefSeq" id="WP_304987810.1">
    <property type="nucleotide sequence ID" value="NZ_BAAACR010000002.1"/>
</dbReference>
<evidence type="ECO:0000259" key="6">
    <source>
        <dbReference type="Pfam" id="PF20465"/>
    </source>
</evidence>
<evidence type="ECO:0000313" key="11">
    <source>
        <dbReference type="Proteomes" id="UP001500399"/>
    </source>
</evidence>
<evidence type="ECO:0000259" key="7">
    <source>
        <dbReference type="Pfam" id="PF20466"/>
    </source>
</evidence>
<dbReference type="Pfam" id="PF20473">
    <property type="entry name" value="MmeI_Mtase"/>
    <property type="match status" value="1"/>
</dbReference>
<dbReference type="InterPro" id="IPR046820">
    <property type="entry name" value="MmeI_TRD"/>
</dbReference>
<dbReference type="Pfam" id="PF20464">
    <property type="entry name" value="MmeI_N"/>
    <property type="match status" value="1"/>
</dbReference>
<comment type="caution">
    <text evidence="10">The sequence shown here is derived from an EMBL/GenBank/DDBJ whole genome shotgun (WGS) entry which is preliminary data.</text>
</comment>
<feature type="domain" description="MmeI-like DNA-methyltransferase" evidence="9">
    <location>
        <begin position="361"/>
        <end position="625"/>
    </location>
</feature>
<feature type="domain" description="MmeI-like C-terminal" evidence="8">
    <location>
        <begin position="846"/>
        <end position="922"/>
    </location>
</feature>
<dbReference type="InterPro" id="IPR029063">
    <property type="entry name" value="SAM-dependent_MTases_sf"/>
</dbReference>
<evidence type="ECO:0000256" key="1">
    <source>
        <dbReference type="ARBA" id="ARBA00011900"/>
    </source>
</evidence>
<evidence type="ECO:0000256" key="4">
    <source>
        <dbReference type="ARBA" id="ARBA00047942"/>
    </source>
</evidence>
<evidence type="ECO:0000313" key="10">
    <source>
        <dbReference type="EMBL" id="GAA0204068.1"/>
    </source>
</evidence>
<evidence type="ECO:0000259" key="9">
    <source>
        <dbReference type="Pfam" id="PF20473"/>
    </source>
</evidence>
<dbReference type="InterPro" id="IPR046816">
    <property type="entry name" value="MmeI_Mtase"/>
</dbReference>
<dbReference type="SUPFAM" id="SSF53335">
    <property type="entry name" value="S-adenosyl-L-methionine-dependent methyltransferases"/>
    <property type="match status" value="1"/>
</dbReference>
<proteinExistence type="predicted"/>
<dbReference type="Gene3D" id="3.40.50.150">
    <property type="entry name" value="Vaccinia Virus protein VP39"/>
    <property type="match status" value="1"/>
</dbReference>
<accession>A0ABP3CID2</accession>
<feature type="domain" description="MmeI-like helicase spacer" evidence="6">
    <location>
        <begin position="199"/>
        <end position="274"/>
    </location>
</feature>